<gene>
    <name evidence="1" type="ORF">BLA29_012746</name>
</gene>
<dbReference type="EMBL" id="MUJZ01010024">
    <property type="protein sequence ID" value="OTF82140.1"/>
    <property type="molecule type" value="Genomic_DNA"/>
</dbReference>
<sequence>MAKQIVHYSIHDACMELFEQQQQQSSTDDDDDAVSSIPCNLLHFIKFFSFY</sequence>
<dbReference type="Proteomes" id="UP000194236">
    <property type="component" value="Unassembled WGS sequence"/>
</dbReference>
<dbReference type="AlphaFoldDB" id="A0A1Y3BMD6"/>
<proteinExistence type="predicted"/>
<organism evidence="1 2">
    <name type="scientific">Euroglyphus maynei</name>
    <name type="common">Mayne's house dust mite</name>
    <dbReference type="NCBI Taxonomy" id="6958"/>
    <lineage>
        <taxon>Eukaryota</taxon>
        <taxon>Metazoa</taxon>
        <taxon>Ecdysozoa</taxon>
        <taxon>Arthropoda</taxon>
        <taxon>Chelicerata</taxon>
        <taxon>Arachnida</taxon>
        <taxon>Acari</taxon>
        <taxon>Acariformes</taxon>
        <taxon>Sarcoptiformes</taxon>
        <taxon>Astigmata</taxon>
        <taxon>Psoroptidia</taxon>
        <taxon>Analgoidea</taxon>
        <taxon>Pyroglyphidae</taxon>
        <taxon>Pyroglyphinae</taxon>
        <taxon>Euroglyphus</taxon>
    </lineage>
</organism>
<name>A0A1Y3BMD6_EURMA</name>
<reference evidence="1 2" key="1">
    <citation type="submission" date="2017-03" db="EMBL/GenBank/DDBJ databases">
        <title>Genome Survey of Euroglyphus maynei.</title>
        <authorList>
            <person name="Arlian L.G."/>
            <person name="Morgan M.S."/>
            <person name="Rider S.D."/>
        </authorList>
    </citation>
    <scope>NUCLEOTIDE SEQUENCE [LARGE SCALE GENOMIC DNA]</scope>
    <source>
        <strain evidence="1">Arlian Lab</strain>
        <tissue evidence="1">Whole body</tissue>
    </source>
</reference>
<comment type="caution">
    <text evidence="1">The sequence shown here is derived from an EMBL/GenBank/DDBJ whole genome shotgun (WGS) entry which is preliminary data.</text>
</comment>
<accession>A0A1Y3BMD6</accession>
<protein>
    <submittedName>
        <fullName evidence="1">Uncharacterized protein</fullName>
    </submittedName>
</protein>
<keyword evidence="2" id="KW-1185">Reference proteome</keyword>
<evidence type="ECO:0000313" key="2">
    <source>
        <dbReference type="Proteomes" id="UP000194236"/>
    </source>
</evidence>
<evidence type="ECO:0000313" key="1">
    <source>
        <dbReference type="EMBL" id="OTF82140.1"/>
    </source>
</evidence>